<dbReference type="InterPro" id="IPR001054">
    <property type="entry name" value="A/G_cyclase"/>
</dbReference>
<name>A0A0X3TC85_9RHOB</name>
<dbReference type="Pfam" id="PF00211">
    <property type="entry name" value="Guanylate_cyc"/>
    <property type="match status" value="1"/>
</dbReference>
<evidence type="ECO:0000259" key="1">
    <source>
        <dbReference type="PROSITE" id="PS50125"/>
    </source>
</evidence>
<keyword evidence="3" id="KW-1185">Reference proteome</keyword>
<evidence type="ECO:0000313" key="2">
    <source>
        <dbReference type="EMBL" id="KUJ73293.1"/>
    </source>
</evidence>
<dbReference type="SUPFAM" id="SSF48452">
    <property type="entry name" value="TPR-like"/>
    <property type="match status" value="1"/>
</dbReference>
<reference evidence="3" key="1">
    <citation type="submission" date="2015-12" db="EMBL/GenBank/DDBJ databases">
        <authorList>
            <person name="Zhang G."/>
            <person name="Stingl U."/>
        </authorList>
    </citation>
    <scope>NUCLEOTIDE SEQUENCE [LARGE SCALE GENOMIC DNA]</scope>
    <source>
        <strain evidence="3">ZGT108</strain>
    </source>
</reference>
<sequence>MGSRLAVIIVADIVGYSGMMARDEKSGIAAVREINDTKLVPICDRHGGEILKRLGDGWIIAFGSITTALDCATEIQSKLAKHPMIKLRIGGHLGEITEDEDEFYGTGINLAARLEAEAPPGGIMISQDLFRQLSGSLAAQFESAGLLELKNIPDPVEGFYWSPKPKVAPEEDKRPVIVVEKIEFGPNDEDTKAAALELRDQLLMNLSKRTGIRVVDALTAMTLDPTYFLRGRLRMAASKARLSISLVLSETGEPSFSQNYQGETADIFAFFDETAAQVNADIRNHLNNFDAERVKHMPIEEMGISDLLARVASTGQSGKHKEWLDARKYLDRALELNPEHPMVLAMSSMGDILFARTRFEEIEPCKADLLESALNRALVSMPKSDYLFAVRGMCFLFGKKDFKSAKRDCHHSLKLNPTYYFGRLILSMVEIAEGKFDDALATLEQVEGLATEMSYEPMRQVNLAVCLYCSGDFQGCANALDSVIQLQPGFWTLHRFKAIVLRKLGDTDAAAASDAVADALSKEPTMFFLKPLLQAEHAALLEALAPTEGF</sequence>
<dbReference type="GO" id="GO:0004016">
    <property type="term" value="F:adenylate cyclase activity"/>
    <property type="evidence" value="ECO:0007669"/>
    <property type="project" value="UniProtKB-ARBA"/>
</dbReference>
<dbReference type="PROSITE" id="PS50125">
    <property type="entry name" value="GUANYLATE_CYCLASE_2"/>
    <property type="match status" value="1"/>
</dbReference>
<dbReference type="Proteomes" id="UP000053690">
    <property type="component" value="Unassembled WGS sequence"/>
</dbReference>
<dbReference type="SUPFAM" id="SSF55073">
    <property type="entry name" value="Nucleotide cyclase"/>
    <property type="match status" value="1"/>
</dbReference>
<dbReference type="AlphaFoldDB" id="A0A0X3TC85"/>
<dbReference type="OrthoDB" id="54411at2"/>
<dbReference type="GO" id="GO:0009190">
    <property type="term" value="P:cyclic nucleotide biosynthetic process"/>
    <property type="evidence" value="ECO:0007669"/>
    <property type="project" value="InterPro"/>
</dbReference>
<dbReference type="InterPro" id="IPR029787">
    <property type="entry name" value="Nucleotide_cyclase"/>
</dbReference>
<gene>
    <name evidence="2" type="ORF">AVO44_20190</name>
</gene>
<dbReference type="PANTHER" id="PTHR43081">
    <property type="entry name" value="ADENYLATE CYCLASE, TERMINAL-DIFFERENTIATION SPECIFIC-RELATED"/>
    <property type="match status" value="1"/>
</dbReference>
<dbReference type="STRING" id="1685378.AVO44_20190"/>
<dbReference type="Gene3D" id="1.25.40.10">
    <property type="entry name" value="Tetratricopeptide repeat domain"/>
    <property type="match status" value="1"/>
</dbReference>
<evidence type="ECO:0000313" key="3">
    <source>
        <dbReference type="Proteomes" id="UP000053690"/>
    </source>
</evidence>
<feature type="domain" description="Guanylate cyclase" evidence="1">
    <location>
        <begin position="7"/>
        <end position="115"/>
    </location>
</feature>
<dbReference type="InterPro" id="IPR050697">
    <property type="entry name" value="Adenylyl/Guanylyl_Cyclase_3/4"/>
</dbReference>
<comment type="caution">
    <text evidence="2">The sequence shown here is derived from an EMBL/GenBank/DDBJ whole genome shotgun (WGS) entry which is preliminary data.</text>
</comment>
<dbReference type="PANTHER" id="PTHR43081:SF1">
    <property type="entry name" value="ADENYLATE CYCLASE, TERMINAL-DIFFERENTIATION SPECIFIC"/>
    <property type="match status" value="1"/>
</dbReference>
<dbReference type="RefSeq" id="WP_068341208.1">
    <property type="nucleotide sequence ID" value="NZ_LQBP01000019.1"/>
</dbReference>
<organism evidence="2 3">
    <name type="scientific">Ruegeria profundi</name>
    <dbReference type="NCBI Taxonomy" id="1685378"/>
    <lineage>
        <taxon>Bacteria</taxon>
        <taxon>Pseudomonadati</taxon>
        <taxon>Pseudomonadota</taxon>
        <taxon>Alphaproteobacteria</taxon>
        <taxon>Rhodobacterales</taxon>
        <taxon>Roseobacteraceae</taxon>
        <taxon>Ruegeria</taxon>
    </lineage>
</organism>
<dbReference type="InterPro" id="IPR011990">
    <property type="entry name" value="TPR-like_helical_dom_sf"/>
</dbReference>
<proteinExistence type="predicted"/>
<dbReference type="Gene3D" id="3.30.70.1230">
    <property type="entry name" value="Nucleotide cyclase"/>
    <property type="match status" value="1"/>
</dbReference>
<protein>
    <recommendedName>
        <fullName evidence="1">Guanylate cyclase domain-containing protein</fullName>
    </recommendedName>
</protein>
<dbReference type="CDD" id="cd07302">
    <property type="entry name" value="CHD"/>
    <property type="match status" value="1"/>
</dbReference>
<accession>A0A0X3TC85</accession>
<dbReference type="GO" id="GO:0035556">
    <property type="term" value="P:intracellular signal transduction"/>
    <property type="evidence" value="ECO:0007669"/>
    <property type="project" value="InterPro"/>
</dbReference>
<dbReference type="EMBL" id="LQBP01000019">
    <property type="protein sequence ID" value="KUJ73293.1"/>
    <property type="molecule type" value="Genomic_DNA"/>
</dbReference>